<dbReference type="STRING" id="22663.A0A2I0KX66"/>
<dbReference type="Gene3D" id="2.40.70.10">
    <property type="entry name" value="Acid Proteases"/>
    <property type="match status" value="1"/>
</dbReference>
<accession>A0A2I0KX66</accession>
<sequence length="435" mass="49596">MNRMTIDVPENAVQDEVRSSSGPVTHSKAKKLLATRLGSITILKCLENMTSSPAQMEDEADQEDELHEEEEQLVPRRDQRGVGNNLKLKIPQFKGTSSLEEYLEWVQRVDKVFEYYEYSEAQKCQLDALEFTDYANLWVYLNAQNNEVSAHRPQAEATKGREKHIDPQRPVRSRDIKCFKCLGPEQIASECPNLRVMTMQSTQEIESEDEGMDEEVSGGAQRENIEFVDEGEMLMIRRVLSSEAKLEEEQRENLFRTRCTIQNKLCGVIIDSGSCTNVASTTLVKKLNLATTKHPCPYKLRWLNDQGEVRVTQQVRIPFSIGKTYKDEVLCDMVPMSASHILLGRPWQYNRRTLHDGYRNTYSITKEGKGIVLAPLSPQQVQKDHNASANGLKKERKPHLKEFVDVFPEELPEGLPPIRGIEYQIDLVPGAAFPN</sequence>
<organism evidence="2 3">
    <name type="scientific">Punica granatum</name>
    <name type="common">Pomegranate</name>
    <dbReference type="NCBI Taxonomy" id="22663"/>
    <lineage>
        <taxon>Eukaryota</taxon>
        <taxon>Viridiplantae</taxon>
        <taxon>Streptophyta</taxon>
        <taxon>Embryophyta</taxon>
        <taxon>Tracheophyta</taxon>
        <taxon>Spermatophyta</taxon>
        <taxon>Magnoliopsida</taxon>
        <taxon>eudicotyledons</taxon>
        <taxon>Gunneridae</taxon>
        <taxon>Pentapetalae</taxon>
        <taxon>rosids</taxon>
        <taxon>malvids</taxon>
        <taxon>Myrtales</taxon>
        <taxon>Lythraceae</taxon>
        <taxon>Punica</taxon>
    </lineage>
</organism>
<evidence type="ECO:0000256" key="1">
    <source>
        <dbReference type="SAM" id="MobiDB-lite"/>
    </source>
</evidence>
<evidence type="ECO:0000313" key="2">
    <source>
        <dbReference type="EMBL" id="PKI73071.1"/>
    </source>
</evidence>
<proteinExistence type="predicted"/>
<reference evidence="2 3" key="1">
    <citation type="submission" date="2017-11" db="EMBL/GenBank/DDBJ databases">
        <title>De-novo sequencing of pomegranate (Punica granatum L.) genome.</title>
        <authorList>
            <person name="Akparov Z."/>
            <person name="Amiraslanov A."/>
            <person name="Hajiyeva S."/>
            <person name="Abbasov M."/>
            <person name="Kaur K."/>
            <person name="Hamwieh A."/>
            <person name="Solovyev V."/>
            <person name="Salamov A."/>
            <person name="Braich B."/>
            <person name="Kosarev P."/>
            <person name="Mahmoud A."/>
            <person name="Hajiyev E."/>
            <person name="Babayeva S."/>
            <person name="Izzatullayeva V."/>
            <person name="Mammadov A."/>
            <person name="Mammadov A."/>
            <person name="Sharifova S."/>
            <person name="Ojaghi J."/>
            <person name="Eynullazada K."/>
            <person name="Bayramov B."/>
            <person name="Abdulazimova A."/>
            <person name="Shahmuradov I."/>
        </authorList>
    </citation>
    <scope>NUCLEOTIDE SEQUENCE [LARGE SCALE GENOMIC DNA]</scope>
    <source>
        <strain evidence="3">cv. AG2017</strain>
        <tissue evidence="2">Leaf</tissue>
    </source>
</reference>
<dbReference type="InterPro" id="IPR021109">
    <property type="entry name" value="Peptidase_aspartic_dom_sf"/>
</dbReference>
<keyword evidence="3" id="KW-1185">Reference proteome</keyword>
<gene>
    <name evidence="2" type="ORF">CRG98_006566</name>
</gene>
<comment type="caution">
    <text evidence="2">The sequence shown here is derived from an EMBL/GenBank/DDBJ whole genome shotgun (WGS) entry which is preliminary data.</text>
</comment>
<dbReference type="PANTHER" id="PTHR35046:SF9">
    <property type="entry name" value="RNA-DIRECTED DNA POLYMERASE"/>
    <property type="match status" value="1"/>
</dbReference>
<protein>
    <submittedName>
        <fullName evidence="2">Uncharacterized protein</fullName>
    </submittedName>
</protein>
<evidence type="ECO:0000313" key="3">
    <source>
        <dbReference type="Proteomes" id="UP000233551"/>
    </source>
</evidence>
<feature type="region of interest" description="Disordered" evidence="1">
    <location>
        <begin position="53"/>
        <end position="78"/>
    </location>
</feature>
<name>A0A2I0KX66_PUNGR</name>
<dbReference type="PANTHER" id="PTHR35046">
    <property type="entry name" value="ZINC KNUCKLE (CCHC-TYPE) FAMILY PROTEIN"/>
    <property type="match status" value="1"/>
</dbReference>
<feature type="compositionally biased region" description="Acidic residues" evidence="1">
    <location>
        <begin position="56"/>
        <end position="72"/>
    </location>
</feature>
<dbReference type="CDD" id="cd00303">
    <property type="entry name" value="retropepsin_like"/>
    <property type="match status" value="1"/>
</dbReference>
<dbReference type="EMBL" id="PGOL01000298">
    <property type="protein sequence ID" value="PKI73071.1"/>
    <property type="molecule type" value="Genomic_DNA"/>
</dbReference>
<dbReference type="Proteomes" id="UP000233551">
    <property type="component" value="Unassembled WGS sequence"/>
</dbReference>
<dbReference type="AlphaFoldDB" id="A0A2I0KX66"/>